<dbReference type="AlphaFoldDB" id="F7Y7S8"/>
<accession>F7Y7S8</accession>
<gene>
    <name evidence="1" type="ordered locus">Mesop_0754</name>
</gene>
<dbReference type="EMBL" id="CP002279">
    <property type="protein sequence ID" value="AEH85247.1"/>
    <property type="molecule type" value="Genomic_DNA"/>
</dbReference>
<dbReference type="Proteomes" id="UP000001623">
    <property type="component" value="Chromosome"/>
</dbReference>
<name>F7Y7S8_MESOW</name>
<dbReference type="RefSeq" id="WP_013891988.1">
    <property type="nucleotide sequence ID" value="NC_015675.1"/>
</dbReference>
<sequence length="214" mass="23572">MGNSVWTLGMSVVAIEKKILNAAHGRAVFQRRIRVLSDHIGAALGADGTVLDLGCGDGSLAKAVMERKPGLTFRGIDVFVRPRTAIPVEIFDGVTIPAASKSFDWVTIVDVLHHTDNPGHLVAEAARVARKGVVIKDHLRDGLFAYGTLRFMDWVGNKGHDVRLPYNYLSRQEWDAIFGGIGLKAQSWRENLSLYPFPANLLFDRGLHFVASLR</sequence>
<reference evidence="1 2" key="1">
    <citation type="submission" date="2010-10" db="EMBL/GenBank/DDBJ databases">
        <title>Complete sequence of Mesorhizobium opportunistum WSM2075.</title>
        <authorList>
            <consortium name="US DOE Joint Genome Institute"/>
            <person name="Lucas S."/>
            <person name="Copeland A."/>
            <person name="Lapidus A."/>
            <person name="Cheng J.-F."/>
            <person name="Bruce D."/>
            <person name="Goodwin L."/>
            <person name="Pitluck S."/>
            <person name="Chertkov O."/>
            <person name="Misra M."/>
            <person name="Detter J.C."/>
            <person name="Han C."/>
            <person name="Tapia R."/>
            <person name="Land M."/>
            <person name="Hauser L."/>
            <person name="Kyrpides N."/>
            <person name="Ovchinnikova G."/>
            <person name="Mavrommatis K.M."/>
            <person name="Tiwari R.P."/>
            <person name="Howieson J.G."/>
            <person name="O'Hara G.W."/>
            <person name="Nandasena K.G."/>
            <person name="Woyke T."/>
        </authorList>
    </citation>
    <scope>NUCLEOTIDE SEQUENCE [LARGE SCALE GENOMIC DNA]</scope>
    <source>
        <strain evidence="2">LMG 24607 / HAMBI 3007 / WSM2075</strain>
    </source>
</reference>
<proteinExistence type="predicted"/>
<dbReference type="KEGG" id="mop:Mesop_0754"/>
<dbReference type="SUPFAM" id="SSF53335">
    <property type="entry name" value="S-adenosyl-L-methionine-dependent methyltransferases"/>
    <property type="match status" value="1"/>
</dbReference>
<evidence type="ECO:0000313" key="1">
    <source>
        <dbReference type="EMBL" id="AEH85247.1"/>
    </source>
</evidence>
<keyword evidence="1" id="KW-0808">Transferase</keyword>
<dbReference type="eggNOG" id="COG2226">
    <property type="taxonomic scope" value="Bacteria"/>
</dbReference>
<dbReference type="GO" id="GO:0032259">
    <property type="term" value="P:methylation"/>
    <property type="evidence" value="ECO:0007669"/>
    <property type="project" value="UniProtKB-KW"/>
</dbReference>
<dbReference type="Gene3D" id="3.40.50.150">
    <property type="entry name" value="Vaccinia Virus protein VP39"/>
    <property type="match status" value="1"/>
</dbReference>
<evidence type="ECO:0000313" key="2">
    <source>
        <dbReference type="Proteomes" id="UP000001623"/>
    </source>
</evidence>
<protein>
    <submittedName>
        <fullName evidence="1">Methyltransferase type 11</fullName>
    </submittedName>
</protein>
<dbReference type="Pfam" id="PF13489">
    <property type="entry name" value="Methyltransf_23"/>
    <property type="match status" value="1"/>
</dbReference>
<keyword evidence="1" id="KW-0489">Methyltransferase</keyword>
<organism evidence="1 2">
    <name type="scientific">Mesorhizobium opportunistum (strain LMG 24607 / HAMBI 3007 / WSM2075)</name>
    <dbReference type="NCBI Taxonomy" id="536019"/>
    <lineage>
        <taxon>Bacteria</taxon>
        <taxon>Pseudomonadati</taxon>
        <taxon>Pseudomonadota</taxon>
        <taxon>Alphaproteobacteria</taxon>
        <taxon>Hyphomicrobiales</taxon>
        <taxon>Phyllobacteriaceae</taxon>
        <taxon>Mesorhizobium</taxon>
    </lineage>
</organism>
<dbReference type="GO" id="GO:0008168">
    <property type="term" value="F:methyltransferase activity"/>
    <property type="evidence" value="ECO:0007669"/>
    <property type="project" value="UniProtKB-KW"/>
</dbReference>
<dbReference type="STRING" id="536019.Mesop_0754"/>
<dbReference type="InterPro" id="IPR029063">
    <property type="entry name" value="SAM-dependent_MTases_sf"/>
</dbReference>
<dbReference type="HOGENOM" id="CLU_113318_0_0_5"/>